<reference evidence="4 5" key="1">
    <citation type="submission" date="2019-10" db="EMBL/GenBank/DDBJ databases">
        <title>Poseidonibacter ostreae sp. nov., isolated from the gut of the Ostrea denselamellosa.</title>
        <authorList>
            <person name="Choi A."/>
        </authorList>
    </citation>
    <scope>NUCLEOTIDE SEQUENCE [LARGE SCALE GENOMIC DNA]</scope>
    <source>
        <strain evidence="2 5">SJOD-M-33</strain>
        <strain evidence="3 4">SJOD-M-5</strain>
    </source>
</reference>
<evidence type="ECO:0000313" key="5">
    <source>
        <dbReference type="Proteomes" id="UP000472839"/>
    </source>
</evidence>
<dbReference type="Proteomes" id="UP000461010">
    <property type="component" value="Unassembled WGS sequence"/>
</dbReference>
<evidence type="ECO:0000313" key="2">
    <source>
        <dbReference type="EMBL" id="KAB7888996.1"/>
    </source>
</evidence>
<proteinExistence type="predicted"/>
<accession>A0A6L4WSL8</accession>
<dbReference type="EMBL" id="WFKJ01000010">
    <property type="protein sequence ID" value="KAB7891929.1"/>
    <property type="molecule type" value="Genomic_DNA"/>
</dbReference>
<keyword evidence="1" id="KW-0812">Transmembrane</keyword>
<keyword evidence="1" id="KW-0472">Membrane</keyword>
<keyword evidence="1" id="KW-1133">Transmembrane helix</keyword>
<evidence type="ECO:0000256" key="1">
    <source>
        <dbReference type="SAM" id="Phobius"/>
    </source>
</evidence>
<evidence type="ECO:0000313" key="3">
    <source>
        <dbReference type="EMBL" id="KAB7891929.1"/>
    </source>
</evidence>
<protein>
    <submittedName>
        <fullName evidence="2">Uncharacterized protein</fullName>
    </submittedName>
</protein>
<dbReference type="EMBL" id="WFKK01000018">
    <property type="protein sequence ID" value="KAB7888996.1"/>
    <property type="molecule type" value="Genomic_DNA"/>
</dbReference>
<organism evidence="2 5">
    <name type="scientific">Poseidonibacter ostreae</name>
    <dbReference type="NCBI Taxonomy" id="2654171"/>
    <lineage>
        <taxon>Bacteria</taxon>
        <taxon>Pseudomonadati</taxon>
        <taxon>Campylobacterota</taxon>
        <taxon>Epsilonproteobacteria</taxon>
        <taxon>Campylobacterales</taxon>
        <taxon>Arcobacteraceae</taxon>
        <taxon>Poseidonibacter</taxon>
    </lineage>
</organism>
<evidence type="ECO:0000313" key="4">
    <source>
        <dbReference type="Proteomes" id="UP000461010"/>
    </source>
</evidence>
<feature type="transmembrane region" description="Helical" evidence="1">
    <location>
        <begin position="12"/>
        <end position="32"/>
    </location>
</feature>
<comment type="caution">
    <text evidence="2">The sequence shown here is derived from an EMBL/GenBank/DDBJ whole genome shotgun (WGS) entry which is preliminary data.</text>
</comment>
<gene>
    <name evidence="3" type="ORF">GBG18_04895</name>
    <name evidence="2" type="ORF">GBG19_07345</name>
</gene>
<dbReference type="AlphaFoldDB" id="A0A6L4WSL8"/>
<dbReference type="RefSeq" id="WP_152188931.1">
    <property type="nucleotide sequence ID" value="NZ_WFKI01000028.1"/>
</dbReference>
<name>A0A6L4WSL8_9BACT</name>
<dbReference type="Proteomes" id="UP000472839">
    <property type="component" value="Unassembled WGS sequence"/>
</dbReference>
<sequence>MSKKDRLMKIESFLKQSIFLIIGFIISLLVSLYDYILTNEYSNIFVLDLLIYITILLILNILLAKMSKEYIKKLDEIAKEE</sequence>
<keyword evidence="4" id="KW-1185">Reference proteome</keyword>
<feature type="transmembrane region" description="Helical" evidence="1">
    <location>
        <begin position="44"/>
        <end position="63"/>
    </location>
</feature>